<evidence type="ECO:0008006" key="3">
    <source>
        <dbReference type="Google" id="ProtNLM"/>
    </source>
</evidence>
<dbReference type="InterPro" id="IPR027417">
    <property type="entry name" value="P-loop_NTPase"/>
</dbReference>
<evidence type="ECO:0000313" key="1">
    <source>
        <dbReference type="EMBL" id="KAK0742616.1"/>
    </source>
</evidence>
<name>A0AA40ENM0_9PEZI</name>
<dbReference type="InterPro" id="IPR033690">
    <property type="entry name" value="Adenylat_kinase_CS"/>
</dbReference>
<dbReference type="SUPFAM" id="SSF52540">
    <property type="entry name" value="P-loop containing nucleoside triphosphate hydrolases"/>
    <property type="match status" value="1"/>
</dbReference>
<dbReference type="Gene3D" id="3.40.50.300">
    <property type="entry name" value="P-loop containing nucleotide triphosphate hydrolases"/>
    <property type="match status" value="1"/>
</dbReference>
<keyword evidence="2" id="KW-1185">Reference proteome</keyword>
<reference evidence="1" key="1">
    <citation type="submission" date="2023-06" db="EMBL/GenBank/DDBJ databases">
        <title>Genome-scale phylogeny and comparative genomics of the fungal order Sordariales.</title>
        <authorList>
            <consortium name="Lawrence Berkeley National Laboratory"/>
            <person name="Hensen N."/>
            <person name="Bonometti L."/>
            <person name="Westerberg I."/>
            <person name="Brannstrom I.O."/>
            <person name="Guillou S."/>
            <person name="Cros-Aarteil S."/>
            <person name="Calhoun S."/>
            <person name="Haridas S."/>
            <person name="Kuo A."/>
            <person name="Mondo S."/>
            <person name="Pangilinan J."/>
            <person name="Riley R."/>
            <person name="LaButti K."/>
            <person name="Andreopoulos B."/>
            <person name="Lipzen A."/>
            <person name="Chen C."/>
            <person name="Yanf M."/>
            <person name="Daum C."/>
            <person name="Ng V."/>
            <person name="Clum A."/>
            <person name="Steindorff A."/>
            <person name="Ohm R."/>
            <person name="Martin F."/>
            <person name="Silar P."/>
            <person name="Natvig D."/>
            <person name="Lalanne C."/>
            <person name="Gautier V."/>
            <person name="Ament-velasquez S.L."/>
            <person name="Kruys A."/>
            <person name="Hutchinson M.I."/>
            <person name="Powell A.J."/>
            <person name="Barry K."/>
            <person name="Miller A.N."/>
            <person name="Grigoriev I.V."/>
            <person name="Debuchy R."/>
            <person name="Gladieux P."/>
            <person name="Thoren M.H."/>
            <person name="Johannesson H."/>
        </authorList>
    </citation>
    <scope>NUCLEOTIDE SEQUENCE</scope>
    <source>
        <strain evidence="1">SMH3187-1</strain>
    </source>
</reference>
<evidence type="ECO:0000313" key="2">
    <source>
        <dbReference type="Proteomes" id="UP001172155"/>
    </source>
</evidence>
<accession>A0AA40ENM0</accession>
<dbReference type="AlphaFoldDB" id="A0AA40ENM0"/>
<comment type="caution">
    <text evidence="1">The sequence shown here is derived from an EMBL/GenBank/DDBJ whole genome shotgun (WGS) entry which is preliminary data.</text>
</comment>
<protein>
    <recommendedName>
        <fullName evidence="3">P-loop containing nucleoside triphosphate hydrolase protein</fullName>
    </recommendedName>
</protein>
<dbReference type="EMBL" id="JAUKUD010000005">
    <property type="protein sequence ID" value="KAK0742616.1"/>
    <property type="molecule type" value="Genomic_DNA"/>
</dbReference>
<sequence length="153" mass="16821">MPSGPGINGHIAAGTVLPGDELVPILAAHIAGLAHPDSASTKMVLLDGFPRSLEQEAIARKQLASAGKSEFPDLAVFFSCPKAVLKERYVARRRGVYDGALFEKRYEQHEREYPGVEGLYRQKGILVEMDTSGGIDESYDHFARFLETFLADR</sequence>
<organism evidence="1 2">
    <name type="scientific">Schizothecium vesticola</name>
    <dbReference type="NCBI Taxonomy" id="314040"/>
    <lineage>
        <taxon>Eukaryota</taxon>
        <taxon>Fungi</taxon>
        <taxon>Dikarya</taxon>
        <taxon>Ascomycota</taxon>
        <taxon>Pezizomycotina</taxon>
        <taxon>Sordariomycetes</taxon>
        <taxon>Sordariomycetidae</taxon>
        <taxon>Sordariales</taxon>
        <taxon>Schizotheciaceae</taxon>
        <taxon>Schizothecium</taxon>
    </lineage>
</organism>
<gene>
    <name evidence="1" type="ORF">B0T18DRAFT_430055</name>
</gene>
<proteinExistence type="predicted"/>
<dbReference type="Proteomes" id="UP001172155">
    <property type="component" value="Unassembled WGS sequence"/>
</dbReference>
<dbReference type="PROSITE" id="PS00113">
    <property type="entry name" value="ADENYLATE_KINASE"/>
    <property type="match status" value="1"/>
</dbReference>